<dbReference type="AlphaFoldDB" id="A0A177WQT9"/>
<accession>A0A177WQT9</accession>
<organism evidence="7 8">
    <name type="scientific">Batrachochytrium dendrobatidis (strain JEL423)</name>
    <dbReference type="NCBI Taxonomy" id="403673"/>
    <lineage>
        <taxon>Eukaryota</taxon>
        <taxon>Fungi</taxon>
        <taxon>Fungi incertae sedis</taxon>
        <taxon>Chytridiomycota</taxon>
        <taxon>Chytridiomycota incertae sedis</taxon>
        <taxon>Chytridiomycetes</taxon>
        <taxon>Rhizophydiales</taxon>
        <taxon>Rhizophydiales incertae sedis</taxon>
        <taxon>Batrachochytrium</taxon>
    </lineage>
</organism>
<dbReference type="GO" id="GO:0043226">
    <property type="term" value="C:organelle"/>
    <property type="evidence" value="ECO:0007669"/>
    <property type="project" value="UniProtKB-ARBA"/>
</dbReference>
<dbReference type="PANTHER" id="PTHR23065:SF7">
    <property type="entry name" value="NOSTRIN, ISOFORM H"/>
    <property type="match status" value="1"/>
</dbReference>
<evidence type="ECO:0000256" key="5">
    <source>
        <dbReference type="SAM" id="MobiDB-lite"/>
    </source>
</evidence>
<protein>
    <recommendedName>
        <fullName evidence="6">MHD domain-containing protein</fullName>
    </recommendedName>
</protein>
<dbReference type="PROSITE" id="PS51072">
    <property type="entry name" value="MHD"/>
    <property type="match status" value="1"/>
</dbReference>
<evidence type="ECO:0000256" key="2">
    <source>
        <dbReference type="ARBA" id="ARBA00022490"/>
    </source>
</evidence>
<dbReference type="VEuPathDB" id="FungiDB:BDEG_25733"/>
<dbReference type="EMBL" id="DS022307">
    <property type="protein sequence ID" value="OAJ42262.1"/>
    <property type="molecule type" value="Genomic_DNA"/>
</dbReference>
<dbReference type="GO" id="GO:0005886">
    <property type="term" value="C:plasma membrane"/>
    <property type="evidence" value="ECO:0007669"/>
    <property type="project" value="TreeGrafter"/>
</dbReference>
<evidence type="ECO:0000256" key="3">
    <source>
        <dbReference type="ARBA" id="ARBA00022553"/>
    </source>
</evidence>
<proteinExistence type="predicted"/>
<comment type="subcellular location">
    <subcellularLocation>
        <location evidence="1">Cytoplasm</location>
    </subcellularLocation>
</comment>
<sequence length="670" mass="74222">MSFLESFNFGSPRNSVDVVLKRLKKGVALDEEIAAAAIEERYSADLSRLSKRTFNDKIDPDYIGTLGTLWGEILHATSVVANARSNLAKEILKLEYTFRTRCDKDQDAEWSKVKQSLSALSANYESDFVKLTKDYADKIVKVEKYDAKSKKKATSQGKLNAKLLYLQKITLYQQKFEQMDRERIELIKKNLSLFAQQEEMIAETLAGVNGILIVACDDYSVENEIQNFCATKGTMFVDVQTSRVASASHSELRQSDQTVSVASGINNVVEPTPPVPVVDENGFSIRPETVDLFASNFPNGSEADDFHDESASRIQPKIHVAIQEHVIKENISDTQSAIANLTSKLQAPGSATGGSIRGRIQSSYDSNAAVSRSHSTAAPPAPHEATPAKADVIVCETLNILQVNGMVDKILITGEISIQLLDPLLQLNNDSKFCKILIRNFDSLLQIVPNEEYVSLSSSIGNEYDLNLEKLAEQVHSNVQLFKYQVWTESPEQFSPIIVKPIWKCEEKQASLLINYEFNSDLLKRLPPQELTIMASIQDGGEIGAVQTKPAGVWDLDLRCIFWQLSDPEWEAVHGDYAQQADASTEEIPRQYKILARVETSKQCLPDPVAIKYSSSMGLFSLVDVEFSGLVGHRDDTGSAHSHQPPLVVSVHKSVCSGKFGSQIITVLPE</sequence>
<dbReference type="GO" id="GO:0005737">
    <property type="term" value="C:cytoplasm"/>
    <property type="evidence" value="ECO:0007669"/>
    <property type="project" value="TreeGrafter"/>
</dbReference>
<dbReference type="Proteomes" id="UP000077115">
    <property type="component" value="Unassembled WGS sequence"/>
</dbReference>
<dbReference type="SUPFAM" id="SSF103657">
    <property type="entry name" value="BAR/IMD domain-like"/>
    <property type="match status" value="1"/>
</dbReference>
<name>A0A177WQT9_BATDL</name>
<dbReference type="STRING" id="403673.A0A177WQT9"/>
<dbReference type="OrthoDB" id="27823at2759"/>
<dbReference type="Gene3D" id="1.20.1270.60">
    <property type="entry name" value="Arfaptin homology (AH) domain/BAR domain"/>
    <property type="match status" value="1"/>
</dbReference>
<dbReference type="Pfam" id="PF00611">
    <property type="entry name" value="FCH"/>
    <property type="match status" value="1"/>
</dbReference>
<dbReference type="GO" id="GO:0006897">
    <property type="term" value="P:endocytosis"/>
    <property type="evidence" value="ECO:0007669"/>
    <property type="project" value="UniProtKB-KW"/>
</dbReference>
<dbReference type="InterPro" id="IPR027267">
    <property type="entry name" value="AH/BAR_dom_sf"/>
</dbReference>
<keyword evidence="3" id="KW-0597">Phosphoprotein</keyword>
<gene>
    <name evidence="7" type="ORF">BDEG_25733</name>
</gene>
<dbReference type="InterPro" id="IPR001060">
    <property type="entry name" value="FCH_dom"/>
</dbReference>
<dbReference type="Pfam" id="PF10291">
    <property type="entry name" value="muHD"/>
    <property type="match status" value="1"/>
</dbReference>
<evidence type="ECO:0000256" key="1">
    <source>
        <dbReference type="ARBA" id="ARBA00004496"/>
    </source>
</evidence>
<dbReference type="PANTHER" id="PTHR23065">
    <property type="entry name" value="PROLINE-SERINE-THREONINE PHOSPHATASE INTERACTING PROTEIN 1"/>
    <property type="match status" value="1"/>
</dbReference>
<dbReference type="InterPro" id="IPR028565">
    <property type="entry name" value="MHD"/>
</dbReference>
<keyword evidence="2" id="KW-0963">Cytoplasm</keyword>
<keyword evidence="4" id="KW-0254">Endocytosis</keyword>
<evidence type="ECO:0000313" key="8">
    <source>
        <dbReference type="Proteomes" id="UP000077115"/>
    </source>
</evidence>
<feature type="compositionally biased region" description="Polar residues" evidence="5">
    <location>
        <begin position="367"/>
        <end position="376"/>
    </location>
</feature>
<evidence type="ECO:0000313" key="7">
    <source>
        <dbReference type="EMBL" id="OAJ42262.1"/>
    </source>
</evidence>
<reference evidence="7 8" key="2">
    <citation type="submission" date="2016-05" db="EMBL/GenBank/DDBJ databases">
        <title>Lineage-specific infection strategies underlie the spectrum of fungal disease in amphibians.</title>
        <authorList>
            <person name="Cuomo C.A."/>
            <person name="Farrer R.A."/>
            <person name="James T."/>
            <person name="Longcore J."/>
            <person name="Birren B."/>
        </authorList>
    </citation>
    <scope>NUCLEOTIDE SEQUENCE [LARGE SCALE GENOMIC DNA]</scope>
    <source>
        <strain evidence="7 8">JEL423</strain>
    </source>
</reference>
<dbReference type="GO" id="GO:0007010">
    <property type="term" value="P:cytoskeleton organization"/>
    <property type="evidence" value="ECO:0007669"/>
    <property type="project" value="TreeGrafter"/>
</dbReference>
<dbReference type="GO" id="GO:0032153">
    <property type="term" value="C:cell division site"/>
    <property type="evidence" value="ECO:0007669"/>
    <property type="project" value="TreeGrafter"/>
</dbReference>
<reference evidence="7 8" key="1">
    <citation type="submission" date="2006-10" db="EMBL/GenBank/DDBJ databases">
        <title>The Genome Sequence of Batrachochytrium dendrobatidis JEL423.</title>
        <authorList>
            <consortium name="The Broad Institute Genome Sequencing Platform"/>
            <person name="Birren B."/>
            <person name="Lander E."/>
            <person name="Galagan J."/>
            <person name="Cuomo C."/>
            <person name="Devon K."/>
            <person name="Jaffe D."/>
            <person name="Butler J."/>
            <person name="Alvarez P."/>
            <person name="Gnerre S."/>
            <person name="Grabherr M."/>
            <person name="Kleber M."/>
            <person name="Mauceli E."/>
            <person name="Brockman W."/>
            <person name="Young S."/>
            <person name="LaButti K."/>
            <person name="Sykes S."/>
            <person name="DeCaprio D."/>
            <person name="Crawford M."/>
            <person name="Koehrsen M."/>
            <person name="Engels R."/>
            <person name="Montgomery P."/>
            <person name="Pearson M."/>
            <person name="Howarth C."/>
            <person name="Larson L."/>
            <person name="White J."/>
            <person name="O'Leary S."/>
            <person name="Kodira C."/>
            <person name="Zeng Q."/>
            <person name="Yandava C."/>
            <person name="Alvarado L."/>
            <person name="Longcore J."/>
            <person name="James T."/>
        </authorList>
    </citation>
    <scope>NUCLEOTIDE SEQUENCE [LARGE SCALE GENOMIC DNA]</scope>
    <source>
        <strain evidence="7 8">JEL423</strain>
    </source>
</reference>
<evidence type="ECO:0000256" key="4">
    <source>
        <dbReference type="ARBA" id="ARBA00022583"/>
    </source>
</evidence>
<feature type="domain" description="MHD" evidence="6">
    <location>
        <begin position="385"/>
        <end position="663"/>
    </location>
</feature>
<evidence type="ECO:0000259" key="6">
    <source>
        <dbReference type="PROSITE" id="PS51072"/>
    </source>
</evidence>
<feature type="region of interest" description="Disordered" evidence="5">
    <location>
        <begin position="367"/>
        <end position="386"/>
    </location>
</feature>
<dbReference type="InterPro" id="IPR018808">
    <property type="entry name" value="Muniscin_C"/>
</dbReference>